<dbReference type="Gene3D" id="3.40.50.1820">
    <property type="entry name" value="alpha/beta hydrolase"/>
    <property type="match status" value="1"/>
</dbReference>
<evidence type="ECO:0000313" key="2">
    <source>
        <dbReference type="Proteomes" id="UP001500218"/>
    </source>
</evidence>
<dbReference type="Pfam" id="PF06821">
    <property type="entry name" value="Ser_hydrolase"/>
    <property type="match status" value="1"/>
</dbReference>
<dbReference type="GO" id="GO:0016787">
    <property type="term" value="F:hydrolase activity"/>
    <property type="evidence" value="ECO:0007669"/>
    <property type="project" value="UniProtKB-KW"/>
</dbReference>
<evidence type="ECO:0000313" key="1">
    <source>
        <dbReference type="EMBL" id="GAA1807919.1"/>
    </source>
</evidence>
<dbReference type="InterPro" id="IPR010662">
    <property type="entry name" value="RBBP9/YdeN"/>
</dbReference>
<proteinExistence type="predicted"/>
<keyword evidence="1" id="KW-0378">Hydrolase</keyword>
<protein>
    <submittedName>
        <fullName evidence="1">Alpha/beta hydrolase</fullName>
    </submittedName>
</protein>
<dbReference type="Proteomes" id="UP001500218">
    <property type="component" value="Unassembled WGS sequence"/>
</dbReference>
<reference evidence="1 2" key="1">
    <citation type="journal article" date="2019" name="Int. J. Syst. Evol. Microbiol.">
        <title>The Global Catalogue of Microorganisms (GCM) 10K type strain sequencing project: providing services to taxonomists for standard genome sequencing and annotation.</title>
        <authorList>
            <consortium name="The Broad Institute Genomics Platform"/>
            <consortium name="The Broad Institute Genome Sequencing Center for Infectious Disease"/>
            <person name="Wu L."/>
            <person name="Ma J."/>
        </authorList>
    </citation>
    <scope>NUCLEOTIDE SEQUENCE [LARGE SCALE GENOMIC DNA]</scope>
    <source>
        <strain evidence="1 2">JCM 13250</strain>
    </source>
</reference>
<accession>A0ABN2M3F8</accession>
<keyword evidence="2" id="KW-1185">Reference proteome</keyword>
<gene>
    <name evidence="1" type="ORF">GCM10009682_32180</name>
</gene>
<organism evidence="1 2">
    <name type="scientific">Luedemannella flava</name>
    <dbReference type="NCBI Taxonomy" id="349316"/>
    <lineage>
        <taxon>Bacteria</taxon>
        <taxon>Bacillati</taxon>
        <taxon>Actinomycetota</taxon>
        <taxon>Actinomycetes</taxon>
        <taxon>Micromonosporales</taxon>
        <taxon>Micromonosporaceae</taxon>
        <taxon>Luedemannella</taxon>
    </lineage>
</organism>
<dbReference type="SUPFAM" id="SSF53474">
    <property type="entry name" value="alpha/beta-Hydrolases"/>
    <property type="match status" value="1"/>
</dbReference>
<dbReference type="EMBL" id="BAAALT010000089">
    <property type="protein sequence ID" value="GAA1807919.1"/>
    <property type="molecule type" value="Genomic_DNA"/>
</dbReference>
<name>A0ABN2M3F8_9ACTN</name>
<dbReference type="InterPro" id="IPR029058">
    <property type="entry name" value="AB_hydrolase_fold"/>
</dbReference>
<sequence>MRVPHILCGMTRVLVVPGYQNSGPGHWQSLWEEENPEYIRIEQDDWDHPTCEAWVARIDEAVNASEEEVVLVAHSLGAIAVVRWAAAHVGPVRAALLVAPADVDNLPDHPFESFSPVPLTPLPFEAFVVGSTTDPYVSIERARAFAGAWRAVFIDAGDAGHINVDSGHGPWEQGELLLAGLLPGTPGADDPTVVIA</sequence>
<comment type="caution">
    <text evidence="1">The sequence shown here is derived from an EMBL/GenBank/DDBJ whole genome shotgun (WGS) entry which is preliminary data.</text>
</comment>